<name>A0A428R8E7_9HYPO</name>
<feature type="region of interest" description="Disordered" evidence="1">
    <location>
        <begin position="563"/>
        <end position="607"/>
    </location>
</feature>
<feature type="region of interest" description="Disordered" evidence="1">
    <location>
        <begin position="450"/>
        <end position="513"/>
    </location>
</feature>
<reference evidence="2 3" key="1">
    <citation type="submission" date="2017-06" db="EMBL/GenBank/DDBJ databases">
        <title>Comparative genomic analysis of Ambrosia Fusariam Clade fungi.</title>
        <authorList>
            <person name="Stajich J.E."/>
            <person name="Carrillo J."/>
            <person name="Kijimoto T."/>
            <person name="Eskalen A."/>
            <person name="O'Donnell K."/>
            <person name="Kasson M."/>
        </authorList>
    </citation>
    <scope>NUCLEOTIDE SEQUENCE [LARGE SCALE GENOMIC DNA]</scope>
    <source>
        <strain evidence="2 3">NRRL62584</strain>
    </source>
</reference>
<comment type="caution">
    <text evidence="2">The sequence shown here is derived from an EMBL/GenBank/DDBJ whole genome shotgun (WGS) entry which is preliminary data.</text>
</comment>
<organism evidence="2 3">
    <name type="scientific">Fusarium duplospermum</name>
    <dbReference type="NCBI Taxonomy" id="1325734"/>
    <lineage>
        <taxon>Eukaryota</taxon>
        <taxon>Fungi</taxon>
        <taxon>Dikarya</taxon>
        <taxon>Ascomycota</taxon>
        <taxon>Pezizomycotina</taxon>
        <taxon>Sordariomycetes</taxon>
        <taxon>Hypocreomycetidae</taxon>
        <taxon>Hypocreales</taxon>
        <taxon>Nectriaceae</taxon>
        <taxon>Fusarium</taxon>
        <taxon>Fusarium solani species complex</taxon>
    </lineage>
</organism>
<feature type="compositionally biased region" description="Pro residues" evidence="1">
    <location>
        <begin position="328"/>
        <end position="337"/>
    </location>
</feature>
<proteinExistence type="predicted"/>
<dbReference type="OrthoDB" id="4898142at2759"/>
<feature type="compositionally biased region" description="Pro residues" evidence="1">
    <location>
        <begin position="210"/>
        <end position="221"/>
    </location>
</feature>
<dbReference type="STRING" id="1325734.A0A428R8E7"/>
<keyword evidence="3" id="KW-1185">Reference proteome</keyword>
<feature type="region of interest" description="Disordered" evidence="1">
    <location>
        <begin position="1"/>
        <end position="436"/>
    </location>
</feature>
<dbReference type="AlphaFoldDB" id="A0A428R8E7"/>
<evidence type="ECO:0000256" key="1">
    <source>
        <dbReference type="SAM" id="MobiDB-lite"/>
    </source>
</evidence>
<protein>
    <submittedName>
        <fullName evidence="2">Uncharacterized protein</fullName>
    </submittedName>
</protein>
<evidence type="ECO:0000313" key="2">
    <source>
        <dbReference type="EMBL" id="RSL73822.1"/>
    </source>
</evidence>
<evidence type="ECO:0000313" key="3">
    <source>
        <dbReference type="Proteomes" id="UP000288168"/>
    </source>
</evidence>
<feature type="compositionally biased region" description="Basic and acidic residues" evidence="1">
    <location>
        <begin position="115"/>
        <end position="129"/>
    </location>
</feature>
<accession>A0A428R8E7</accession>
<sequence>MSSSKHHVCYVEDAEEDSGSSHVEGIESTRRYAVSEAPVSSSYKERPNTGKSRGDKRYTNRRSDSSPSDGLTDSDDYPRREERQHRNPDREDRSKEQRRKERKQKEAAVQQQRKVRADAKAAKEREPKPARKQRPTSLTQSRTEPVVQQYRRGHVEDPSCYGIQQPAVTGRPRAQTRPNSYYPGQAGTPPIAHAGWHHAQHSQPSFPTGSFPPPPVYPGAPSPSVIGVPPSPGSQHGGPGFFDMPSGAASAHLRGRFDRPASSIGFRQPPPPSAFGYPQDEPEDEPDPRLLARRASRSKKHQQQQHEDDRRAMPPPAAIPRPKSALPPTTPFRPPPQQALSRPKPRTPSRPPPTMRTRVGFADPRGFDDEDLASNADLFQDMSPEPNYNHRSQALTRTRRPSVAYEQPGVDIMPARRRRESFYGPGPDRALGGGGVSLEEDKYMDALRYQDDINGGPAMPLTAETLRKASNPRLTGGSSRSTRSRSSDSRDESEYKRSNTTGLTRSSSSDTDNLTIKVSGSAVVRVPGAEIQCADGGEITFTSRTGGSRVGSDRASTIYQIEDVRSRPEQKALPYRARAPSQSDSHRNYAPSHAPYDPTFAHDDYIY</sequence>
<gene>
    <name evidence="2" type="ORF">CEP54_000004</name>
</gene>
<feature type="compositionally biased region" description="Basic and acidic residues" evidence="1">
    <location>
        <begin position="43"/>
        <end position="64"/>
    </location>
</feature>
<dbReference type="Proteomes" id="UP000288168">
    <property type="component" value="Unassembled WGS sequence"/>
</dbReference>
<feature type="compositionally biased region" description="Basic and acidic residues" evidence="1">
    <location>
        <begin position="485"/>
        <end position="497"/>
    </location>
</feature>
<feature type="compositionally biased region" description="Polar residues" evidence="1">
    <location>
        <begin position="498"/>
        <end position="513"/>
    </location>
</feature>
<feature type="compositionally biased region" description="Basic and acidic residues" evidence="1">
    <location>
        <begin position="76"/>
        <end position="106"/>
    </location>
</feature>
<feature type="compositionally biased region" description="Basic residues" evidence="1">
    <location>
        <begin position="291"/>
        <end position="303"/>
    </location>
</feature>
<dbReference type="EMBL" id="NKCI01000001">
    <property type="protein sequence ID" value="RSL73822.1"/>
    <property type="molecule type" value="Genomic_DNA"/>
</dbReference>